<sequence length="59" mass="6936">MFGLFKSNPADKLRKKMKQVQEKSMQAQRRGDIRSHSMLSAEADELWKEIQRLEGTDKK</sequence>
<accession>A0A432VW64</accession>
<reference evidence="2" key="1">
    <citation type="journal article" date="2018" name="Front. Microbiol.">
        <title>Genome-Based Analysis Reveals the Taxonomy and Diversity of the Family Idiomarinaceae.</title>
        <authorList>
            <person name="Liu Y."/>
            <person name="Lai Q."/>
            <person name="Shao Z."/>
        </authorList>
    </citation>
    <scope>NUCLEOTIDE SEQUENCE [LARGE SCALE GENOMIC DNA]</scope>
    <source>
        <strain evidence="2">GBPy7</strain>
    </source>
</reference>
<dbReference type="RefSeq" id="WP_126767043.1">
    <property type="nucleotide sequence ID" value="NZ_PIPJ01000004.1"/>
</dbReference>
<evidence type="ECO:0008006" key="3">
    <source>
        <dbReference type="Google" id="ProtNLM"/>
    </source>
</evidence>
<dbReference type="Pfam" id="PF20027">
    <property type="entry name" value="DUF6435"/>
    <property type="match status" value="1"/>
</dbReference>
<keyword evidence="2" id="KW-1185">Reference proteome</keyword>
<comment type="caution">
    <text evidence="1">The sequence shown here is derived from an EMBL/GenBank/DDBJ whole genome shotgun (WGS) entry which is preliminary data.</text>
</comment>
<dbReference type="OrthoDB" id="292170at2"/>
<gene>
    <name evidence="1" type="ORF">CWE08_06945</name>
</gene>
<evidence type="ECO:0000313" key="1">
    <source>
        <dbReference type="EMBL" id="RUO20832.1"/>
    </source>
</evidence>
<proteinExistence type="predicted"/>
<dbReference type="Proteomes" id="UP000288395">
    <property type="component" value="Unassembled WGS sequence"/>
</dbReference>
<dbReference type="EMBL" id="PIPJ01000004">
    <property type="protein sequence ID" value="RUO20832.1"/>
    <property type="molecule type" value="Genomic_DNA"/>
</dbReference>
<organism evidence="1 2">
    <name type="scientific">Aliidiomarina iranensis</name>
    <dbReference type="NCBI Taxonomy" id="1434071"/>
    <lineage>
        <taxon>Bacteria</taxon>
        <taxon>Pseudomonadati</taxon>
        <taxon>Pseudomonadota</taxon>
        <taxon>Gammaproteobacteria</taxon>
        <taxon>Alteromonadales</taxon>
        <taxon>Idiomarinaceae</taxon>
        <taxon>Aliidiomarina</taxon>
    </lineage>
</organism>
<dbReference type="AlphaFoldDB" id="A0A432VW64"/>
<name>A0A432VW64_9GAMM</name>
<dbReference type="InterPro" id="IPR045493">
    <property type="entry name" value="DUF6435"/>
</dbReference>
<protein>
    <recommendedName>
        <fullName evidence="3">Lacal_2735 family protein</fullName>
    </recommendedName>
</protein>
<evidence type="ECO:0000313" key="2">
    <source>
        <dbReference type="Proteomes" id="UP000288395"/>
    </source>
</evidence>
<dbReference type="NCBIfam" id="NF033487">
    <property type="entry name" value="Lacal_2735_fam"/>
    <property type="match status" value="1"/>
</dbReference>